<gene>
    <name evidence="2" type="ORF">F938_04428</name>
</gene>
<comment type="caution">
    <text evidence="2">The sequence shown here is derived from an EMBL/GenBank/DDBJ whole genome shotgun (WGS) entry which is preliminary data.</text>
</comment>
<feature type="transmembrane region" description="Helical" evidence="1">
    <location>
        <begin position="111"/>
        <end position="132"/>
    </location>
</feature>
<evidence type="ECO:0000313" key="2">
    <source>
        <dbReference type="EMBL" id="ENV89501.1"/>
    </source>
</evidence>
<keyword evidence="3" id="KW-1185">Reference proteome</keyword>
<feature type="transmembrane region" description="Helical" evidence="1">
    <location>
        <begin position="75"/>
        <end position="99"/>
    </location>
</feature>
<name>N9CVA2_ACIBZ</name>
<evidence type="ECO:0000313" key="3">
    <source>
        <dbReference type="Proteomes" id="UP000013251"/>
    </source>
</evidence>
<organism evidence="2 3">
    <name type="scientific">Acinetobacter bereziniae LMG 1003 = CIP 70.12</name>
    <dbReference type="NCBI Taxonomy" id="981324"/>
    <lineage>
        <taxon>Bacteria</taxon>
        <taxon>Pseudomonadati</taxon>
        <taxon>Pseudomonadota</taxon>
        <taxon>Gammaproteobacteria</taxon>
        <taxon>Moraxellales</taxon>
        <taxon>Moraxellaceae</taxon>
        <taxon>Acinetobacter</taxon>
    </lineage>
</organism>
<keyword evidence="1" id="KW-1133">Transmembrane helix</keyword>
<feature type="transmembrane region" description="Helical" evidence="1">
    <location>
        <begin position="12"/>
        <end position="30"/>
    </location>
</feature>
<keyword evidence="1" id="KW-0812">Transmembrane</keyword>
<proteinExistence type="predicted"/>
<accession>N9CVA2</accession>
<evidence type="ECO:0000256" key="1">
    <source>
        <dbReference type="SAM" id="Phobius"/>
    </source>
</evidence>
<dbReference type="AlphaFoldDB" id="N9CVA2"/>
<reference evidence="2 3" key="1">
    <citation type="submission" date="2013-02" db="EMBL/GenBank/DDBJ databases">
        <title>The Genome Sequence of Acinetobacter bereziniae CIP 70.12.</title>
        <authorList>
            <consortium name="The Broad Institute Genome Sequencing Platform"/>
            <consortium name="The Broad Institute Genome Sequencing Center for Infectious Disease"/>
            <person name="Cerqueira G."/>
            <person name="Feldgarden M."/>
            <person name="Courvalin P."/>
            <person name="Perichon B."/>
            <person name="Grillot-Courvalin C."/>
            <person name="Clermont D."/>
            <person name="Rocha E."/>
            <person name="Yoon E.-J."/>
            <person name="Nemec A."/>
            <person name="Walker B."/>
            <person name="Young S.K."/>
            <person name="Zeng Q."/>
            <person name="Gargeya S."/>
            <person name="Fitzgerald M."/>
            <person name="Haas B."/>
            <person name="Abouelleil A."/>
            <person name="Alvarado L."/>
            <person name="Arachchi H.M."/>
            <person name="Berlin A.M."/>
            <person name="Chapman S.B."/>
            <person name="Dewar J."/>
            <person name="Goldberg J."/>
            <person name="Griggs A."/>
            <person name="Gujja S."/>
            <person name="Hansen M."/>
            <person name="Howarth C."/>
            <person name="Imamovic A."/>
            <person name="Larimer J."/>
            <person name="McCowan C."/>
            <person name="Murphy C."/>
            <person name="Neiman D."/>
            <person name="Pearson M."/>
            <person name="Priest M."/>
            <person name="Roberts A."/>
            <person name="Saif S."/>
            <person name="Shea T."/>
            <person name="Sisk P."/>
            <person name="Sykes S."/>
            <person name="Wortman J."/>
            <person name="Nusbaum C."/>
            <person name="Birren B."/>
        </authorList>
    </citation>
    <scope>NUCLEOTIDE SEQUENCE [LARGE SCALE GENOMIC DNA]</scope>
    <source>
        <strain evidence="2 3">CIP 70.12</strain>
    </source>
</reference>
<keyword evidence="1" id="KW-0472">Membrane</keyword>
<dbReference type="RefSeq" id="WP_005035237.1">
    <property type="nucleotide sequence ID" value="NZ_KB849756.1"/>
</dbReference>
<dbReference type="HOGENOM" id="CLU_1773340_0_0_6"/>
<protein>
    <submittedName>
        <fullName evidence="2">Uncharacterized protein</fullName>
    </submittedName>
</protein>
<dbReference type="PATRIC" id="fig|1217650.3.peg.4364"/>
<dbReference type="Proteomes" id="UP000013251">
    <property type="component" value="Unassembled WGS sequence"/>
</dbReference>
<dbReference type="OrthoDB" id="9972274at2"/>
<sequence length="146" mass="17720">MNEILNNNWFVGIVGGLITLIIPKLFKFLINIKYHLSKKGILGRAIRHFDLKRLRKIRVILRDDTKIQRELMKNYAYLIIFLLSMMTYFWLIICLTILSNDFRFFINNYKLTYNICAIVIGFPIYIFELLYLNQKYFVDEIYKFRK</sequence>
<dbReference type="EMBL" id="APQG01000052">
    <property type="protein sequence ID" value="ENV89501.1"/>
    <property type="molecule type" value="Genomic_DNA"/>
</dbReference>